<evidence type="ECO:0000313" key="1">
    <source>
        <dbReference type="EMBL" id="KAJ7746162.1"/>
    </source>
</evidence>
<gene>
    <name evidence="1" type="ORF">DFH07DRAFT_776461</name>
</gene>
<reference evidence="1" key="1">
    <citation type="submission" date="2023-03" db="EMBL/GenBank/DDBJ databases">
        <title>Massive genome expansion in bonnet fungi (Mycena s.s.) driven by repeated elements and novel gene families across ecological guilds.</title>
        <authorList>
            <consortium name="Lawrence Berkeley National Laboratory"/>
            <person name="Harder C.B."/>
            <person name="Miyauchi S."/>
            <person name="Viragh M."/>
            <person name="Kuo A."/>
            <person name="Thoen E."/>
            <person name="Andreopoulos B."/>
            <person name="Lu D."/>
            <person name="Skrede I."/>
            <person name="Drula E."/>
            <person name="Henrissat B."/>
            <person name="Morin E."/>
            <person name="Kohler A."/>
            <person name="Barry K."/>
            <person name="LaButti K."/>
            <person name="Morin E."/>
            <person name="Salamov A."/>
            <person name="Lipzen A."/>
            <person name="Mereny Z."/>
            <person name="Hegedus B."/>
            <person name="Baldrian P."/>
            <person name="Stursova M."/>
            <person name="Weitz H."/>
            <person name="Taylor A."/>
            <person name="Grigoriev I.V."/>
            <person name="Nagy L.G."/>
            <person name="Martin F."/>
            <person name="Kauserud H."/>
        </authorList>
    </citation>
    <scope>NUCLEOTIDE SEQUENCE</scope>
    <source>
        <strain evidence="1">CBHHK188m</strain>
    </source>
</reference>
<organism evidence="1 2">
    <name type="scientific">Mycena maculata</name>
    <dbReference type="NCBI Taxonomy" id="230809"/>
    <lineage>
        <taxon>Eukaryota</taxon>
        <taxon>Fungi</taxon>
        <taxon>Dikarya</taxon>
        <taxon>Basidiomycota</taxon>
        <taxon>Agaricomycotina</taxon>
        <taxon>Agaricomycetes</taxon>
        <taxon>Agaricomycetidae</taxon>
        <taxon>Agaricales</taxon>
        <taxon>Marasmiineae</taxon>
        <taxon>Mycenaceae</taxon>
        <taxon>Mycena</taxon>
    </lineage>
</organism>
<dbReference type="AlphaFoldDB" id="A0AAD7ILW8"/>
<evidence type="ECO:0000313" key="2">
    <source>
        <dbReference type="Proteomes" id="UP001215280"/>
    </source>
</evidence>
<comment type="caution">
    <text evidence="1">The sequence shown here is derived from an EMBL/GenBank/DDBJ whole genome shotgun (WGS) entry which is preliminary data.</text>
</comment>
<proteinExistence type="predicted"/>
<accession>A0AAD7ILW8</accession>
<name>A0AAD7ILW8_9AGAR</name>
<protein>
    <submittedName>
        <fullName evidence="1">Uncharacterized protein</fullName>
    </submittedName>
</protein>
<sequence length="172" mass="19234">MLFTGALKSWSDPDQGLNDWKGRGRASRQWWKRECSDKSRVEGRRKKYNGAMRVVESLGHDKNTITSGEQKLKGKKIHGSSVMAISASCTLFCTNFEHGHVEHGLLDKYKTLGWDGTLNSMAIMGTQNHEGLLKSCSELHFTLLEQSNYSPKNRGTTCVSTKHSPTHRALPA</sequence>
<dbReference type="Proteomes" id="UP001215280">
    <property type="component" value="Unassembled WGS sequence"/>
</dbReference>
<keyword evidence="2" id="KW-1185">Reference proteome</keyword>
<dbReference type="EMBL" id="JARJLG010000099">
    <property type="protein sequence ID" value="KAJ7746162.1"/>
    <property type="molecule type" value="Genomic_DNA"/>
</dbReference>